<evidence type="ECO:0000259" key="4">
    <source>
        <dbReference type="Pfam" id="PF17173"/>
    </source>
</evidence>
<sequence length="499" mass="53145">MPARTRPRLPVRLITLVILSLLTLGALCARGEGGATAHAEEAGAGAQARVAVEIENPEGLLSPEDEADLRARTPKLPFPEEVTHVLYLALTSAHDDNFNNGVVAFLKAQHPDALSADQKKFAYGYLIVAVGSEDRQLGVYCGDDVCSALKLTQDGRQPAVNGEMREPMARKNWSAGLYRGAEAAADLEGVGGASGGESDGSSGGGGSVFGVLAGALGGTALIGGLFAALAARSRRRSGEQLRQQWLDARRAYGEIASDLEEINVQAHSLTSPLANDELRAEWDSIREEFLAVHGHIDALDGAGLTPESSPRAVRAHRKEITQLHEAVTRMSTARANIERLSSMERGSRAARREELHTLREQILDAGDTSSARAITRQAEALAERSRALEEELEGADFMDQFAALLRDATELNERVRKELERRDHVEAEEARRPGLGDRDWRVGTGYSGYVPFALMYQSHTDAVSAASAATSGSSGSGSSTPVNTTFSGGFSGGGGSSRF</sequence>
<evidence type="ECO:0000256" key="2">
    <source>
        <dbReference type="SAM" id="MobiDB-lite"/>
    </source>
</evidence>
<feature type="compositionally biased region" description="Low complexity" evidence="2">
    <location>
        <begin position="468"/>
        <end position="480"/>
    </location>
</feature>
<evidence type="ECO:0000313" key="5">
    <source>
        <dbReference type="EMBL" id="MCF4007340.1"/>
    </source>
</evidence>
<gene>
    <name evidence="5" type="ORF">L1O03_09165</name>
</gene>
<dbReference type="Proteomes" id="UP001139336">
    <property type="component" value="Unassembled WGS sequence"/>
</dbReference>
<feature type="domain" description="DUF5129" evidence="4">
    <location>
        <begin position="67"/>
        <end position="391"/>
    </location>
</feature>
<proteinExistence type="predicted"/>
<accession>A0A9X1TYI7</accession>
<comment type="caution">
    <text evidence="5">The sequence shown here is derived from an EMBL/GenBank/DDBJ whole genome shotgun (WGS) entry which is preliminary data.</text>
</comment>
<feature type="transmembrane region" description="Helical" evidence="3">
    <location>
        <begin position="208"/>
        <end position="231"/>
    </location>
</feature>
<dbReference type="Pfam" id="PF17173">
    <property type="entry name" value="DUF5129"/>
    <property type="match status" value="1"/>
</dbReference>
<reference evidence="5" key="1">
    <citation type="submission" date="2022-01" db="EMBL/GenBank/DDBJ databases">
        <title>Corynebacterium sp. nov isolated from isolated from the feces of the greater white-fronted geese (Anser albifrons) at Poyang Lake, PR China.</title>
        <authorList>
            <person name="Liu Q."/>
        </authorList>
    </citation>
    <scope>NUCLEOTIDE SEQUENCE</scope>
    <source>
        <strain evidence="5">JCM 32435</strain>
    </source>
</reference>
<dbReference type="RefSeq" id="WP_236119477.1">
    <property type="nucleotide sequence ID" value="NZ_JAKGSI010000004.1"/>
</dbReference>
<feature type="region of interest" description="Disordered" evidence="2">
    <location>
        <begin position="468"/>
        <end position="499"/>
    </location>
</feature>
<protein>
    <submittedName>
        <fullName evidence="5">DUF5129 domain-containing protein</fullName>
    </submittedName>
</protein>
<keyword evidence="6" id="KW-1185">Reference proteome</keyword>
<organism evidence="5 6">
    <name type="scientific">Corynebacterium uropygiale</name>
    <dbReference type="NCBI Taxonomy" id="1775911"/>
    <lineage>
        <taxon>Bacteria</taxon>
        <taxon>Bacillati</taxon>
        <taxon>Actinomycetota</taxon>
        <taxon>Actinomycetes</taxon>
        <taxon>Mycobacteriales</taxon>
        <taxon>Corynebacteriaceae</taxon>
        <taxon>Corynebacterium</taxon>
    </lineage>
</organism>
<dbReference type="AlphaFoldDB" id="A0A9X1TYI7"/>
<evidence type="ECO:0000313" key="6">
    <source>
        <dbReference type="Proteomes" id="UP001139336"/>
    </source>
</evidence>
<dbReference type="InterPro" id="IPR033435">
    <property type="entry name" value="DUF5129"/>
</dbReference>
<keyword evidence="3" id="KW-0812">Transmembrane</keyword>
<name>A0A9X1TYI7_9CORY</name>
<keyword evidence="1" id="KW-0175">Coiled coil</keyword>
<dbReference type="EMBL" id="JAKGSI010000004">
    <property type="protein sequence ID" value="MCF4007340.1"/>
    <property type="molecule type" value="Genomic_DNA"/>
</dbReference>
<feature type="coiled-coil region" evidence="1">
    <location>
        <begin position="371"/>
        <end position="428"/>
    </location>
</feature>
<evidence type="ECO:0000256" key="3">
    <source>
        <dbReference type="SAM" id="Phobius"/>
    </source>
</evidence>
<evidence type="ECO:0000256" key="1">
    <source>
        <dbReference type="SAM" id="Coils"/>
    </source>
</evidence>
<feature type="compositionally biased region" description="Gly residues" evidence="2">
    <location>
        <begin position="489"/>
        <end position="499"/>
    </location>
</feature>
<keyword evidence="3" id="KW-1133">Transmembrane helix</keyword>
<keyword evidence="3" id="KW-0472">Membrane</keyword>